<evidence type="ECO:0000313" key="1">
    <source>
        <dbReference type="EMBL" id="CUM81617.1"/>
    </source>
</evidence>
<reference evidence="1 2" key="1">
    <citation type="submission" date="2015-09" db="EMBL/GenBank/DDBJ databases">
        <authorList>
            <consortium name="Pathogen Informatics"/>
        </authorList>
    </citation>
    <scope>NUCLEOTIDE SEQUENCE [LARGE SCALE GENOMIC DNA]</scope>
    <source>
        <strain evidence="1 2">2789STDY5834962</strain>
    </source>
</reference>
<organism evidence="1 2">
    <name type="scientific">Coprococcus comes</name>
    <dbReference type="NCBI Taxonomy" id="410072"/>
    <lineage>
        <taxon>Bacteria</taxon>
        <taxon>Bacillati</taxon>
        <taxon>Bacillota</taxon>
        <taxon>Clostridia</taxon>
        <taxon>Lachnospirales</taxon>
        <taxon>Lachnospiraceae</taxon>
        <taxon>Coprococcus</taxon>
    </lineage>
</organism>
<evidence type="ECO:0000313" key="2">
    <source>
        <dbReference type="Proteomes" id="UP000095727"/>
    </source>
</evidence>
<accession>A0A173RV72</accession>
<proteinExistence type="predicted"/>
<dbReference type="EMBL" id="CYXR01000005">
    <property type="protein sequence ID" value="CUM81617.1"/>
    <property type="molecule type" value="Genomic_DNA"/>
</dbReference>
<dbReference type="AlphaFoldDB" id="A0A173RV72"/>
<protein>
    <submittedName>
        <fullName evidence="1">Uncharacterized protein</fullName>
    </submittedName>
</protein>
<dbReference type="Proteomes" id="UP000095727">
    <property type="component" value="Unassembled WGS sequence"/>
</dbReference>
<gene>
    <name evidence="1" type="ORF">ERS852574_00870</name>
</gene>
<name>A0A173RV72_9FIRM</name>
<sequence>MDGIDDGGIILTDEVLITIKGIRCGSGELGLRDDDSLAGIIHVGMGSNLIVVVGQGLEGNERGTFLERTAIEVEGHIDVSVGVLCGKVCFRSDGGTVLVFEYLLRDLSVLVKNLLVEGTDDLVGLAGGHVVVVDGIADSDIFLARNRLVTVGSIDGGGADNGSLHGNGLVNVVDILVVGNLDTVRGKGLEGDELGAGLDAAGIEGEGHGRGTAFGFRRELSSRGDGVAVGIHESLLGGLVHKGSRERVGLPGGKPGVTDIIGNGNITLSGDGLAIVRIAHSACRELRREHGHLLGNVGFVPMLGELRTLCIGKRLIDHEGLPLEVVGIESVVKRDGTCGVLSREGLFSSDSLTVNRDSIAGSGIMQFTDDGVGLTRDEMAVLYLVGNLDGADPNVMVAIRSVVGGGVDFRLRVIESAEVDSLGITGHSNSRVDERIALISGAAKLFNGIGVKGQGTELVVRLDGIGGGSGAVPIEHAVVAEPETGVSIELCAVDGVACGQRPIVRVGVRVMRVPRGRGAEIAVLIGHSDMGLAGSEGGHLEGHACKVLGTVIGLFRELDIGAVDLLGNLRDVVSTNGTCGRILLNLLEGYIVGLHIACGCLGLTNDDSAAWDARVVVGVVVEGIAGNKIVGLEVGDSVFVRLERPRTCRLHVGVLKVIVALVVKGGVVIDGELGTCKGGGTLREVTSAVIGLLAVVFTKEHSHRVICGIVAD</sequence>